<sequence length="476" mass="50797">MAKRKRDTALPIEKPAPAKPALRQEKVPQKPSATTPVPPSKKPATKQARAKSKKELAQAAAAPLKLASDETLTVQIVTGSYDRTQKVLLATGSADERINIYSLSAHPPSSRAAADQAVLSAATPRPVLENAKNREVGTLLHHSGNVTRLHFPNRAKLMTAGEDSAVAVARTRDWNVLHTFKCPVPLPRGRPSGDTAALGTGPSGVNDFAVHPSHKLMFSVSKGENCMRLWNLMTGKKAGKCEFKRAELVAAGETKHSTGGALRIVWGGEDEFAVGFERNGLVYGGDCVVRCKLLEGTGTKVHGLAYVQVGEAAGERVVAVSTEDGRVLFCSAAEGHVKPAAEVEEKEDGRKGKKALPGLPCATLVAQLGGKEAGVQGRIKDFVVVPVEDEEGARAWYVVTAGSDGRVRVWRLGADDLRVAAGNEGRQVGRLLGTYETQNRITCVGGFAMIPKPEGAEESEFEFESSDEDEEDSDEE</sequence>
<dbReference type="Proteomes" id="UP001172155">
    <property type="component" value="Unassembled WGS sequence"/>
</dbReference>
<dbReference type="PANTHER" id="PTHR44675:SF1">
    <property type="entry name" value="P21-ACTIVATED PROTEIN KINASE-INTERACTING PROTEIN 1"/>
    <property type="match status" value="1"/>
</dbReference>
<reference evidence="2" key="1">
    <citation type="submission" date="2023-06" db="EMBL/GenBank/DDBJ databases">
        <title>Genome-scale phylogeny and comparative genomics of the fungal order Sordariales.</title>
        <authorList>
            <consortium name="Lawrence Berkeley National Laboratory"/>
            <person name="Hensen N."/>
            <person name="Bonometti L."/>
            <person name="Westerberg I."/>
            <person name="Brannstrom I.O."/>
            <person name="Guillou S."/>
            <person name="Cros-Aarteil S."/>
            <person name="Calhoun S."/>
            <person name="Haridas S."/>
            <person name="Kuo A."/>
            <person name="Mondo S."/>
            <person name="Pangilinan J."/>
            <person name="Riley R."/>
            <person name="LaButti K."/>
            <person name="Andreopoulos B."/>
            <person name="Lipzen A."/>
            <person name="Chen C."/>
            <person name="Yanf M."/>
            <person name="Daum C."/>
            <person name="Ng V."/>
            <person name="Clum A."/>
            <person name="Steindorff A."/>
            <person name="Ohm R."/>
            <person name="Martin F."/>
            <person name="Silar P."/>
            <person name="Natvig D."/>
            <person name="Lalanne C."/>
            <person name="Gautier V."/>
            <person name="Ament-velasquez S.L."/>
            <person name="Kruys A."/>
            <person name="Hutchinson M.I."/>
            <person name="Powell A.J."/>
            <person name="Barry K."/>
            <person name="Miller A.N."/>
            <person name="Grigoriev I.V."/>
            <person name="Debuchy R."/>
            <person name="Gladieux P."/>
            <person name="Thoren M.H."/>
            <person name="Johannesson H."/>
        </authorList>
    </citation>
    <scope>NUCLEOTIDE SEQUENCE</scope>
    <source>
        <strain evidence="2">SMH3187-1</strain>
    </source>
</reference>
<dbReference type="InterPro" id="IPR036322">
    <property type="entry name" value="WD40_repeat_dom_sf"/>
</dbReference>
<name>A0AA40KBI5_9PEZI</name>
<feature type="region of interest" description="Disordered" evidence="1">
    <location>
        <begin position="1"/>
        <end position="56"/>
    </location>
</feature>
<accession>A0AA40KBI5</accession>
<dbReference type="SMART" id="SM00320">
    <property type="entry name" value="WD40"/>
    <property type="match status" value="3"/>
</dbReference>
<gene>
    <name evidence="2" type="ORF">B0T18DRAFT_395994</name>
</gene>
<protein>
    <submittedName>
        <fullName evidence="2">WD40-repeat-containing domain protein</fullName>
    </submittedName>
</protein>
<comment type="caution">
    <text evidence="2">The sequence shown here is derived from an EMBL/GenBank/DDBJ whole genome shotgun (WGS) entry which is preliminary data.</text>
</comment>
<dbReference type="EMBL" id="JAUKUD010000001">
    <property type="protein sequence ID" value="KAK0753103.1"/>
    <property type="molecule type" value="Genomic_DNA"/>
</dbReference>
<dbReference type="SUPFAM" id="SSF50978">
    <property type="entry name" value="WD40 repeat-like"/>
    <property type="match status" value="1"/>
</dbReference>
<proteinExistence type="predicted"/>
<dbReference type="InterPro" id="IPR001680">
    <property type="entry name" value="WD40_rpt"/>
</dbReference>
<organism evidence="2 3">
    <name type="scientific">Schizothecium vesticola</name>
    <dbReference type="NCBI Taxonomy" id="314040"/>
    <lineage>
        <taxon>Eukaryota</taxon>
        <taxon>Fungi</taxon>
        <taxon>Dikarya</taxon>
        <taxon>Ascomycota</taxon>
        <taxon>Pezizomycotina</taxon>
        <taxon>Sordariomycetes</taxon>
        <taxon>Sordariomycetidae</taxon>
        <taxon>Sordariales</taxon>
        <taxon>Schizotheciaceae</taxon>
        <taxon>Schizothecium</taxon>
    </lineage>
</organism>
<feature type="compositionally biased region" description="Acidic residues" evidence="1">
    <location>
        <begin position="456"/>
        <end position="476"/>
    </location>
</feature>
<keyword evidence="3" id="KW-1185">Reference proteome</keyword>
<dbReference type="AlphaFoldDB" id="A0AA40KBI5"/>
<feature type="region of interest" description="Disordered" evidence="1">
    <location>
        <begin position="453"/>
        <end position="476"/>
    </location>
</feature>
<dbReference type="PANTHER" id="PTHR44675">
    <property type="entry name" value="PAK1 INTERACTING PROTEIN 1"/>
    <property type="match status" value="1"/>
</dbReference>
<dbReference type="InterPro" id="IPR015943">
    <property type="entry name" value="WD40/YVTN_repeat-like_dom_sf"/>
</dbReference>
<evidence type="ECO:0000256" key="1">
    <source>
        <dbReference type="SAM" id="MobiDB-lite"/>
    </source>
</evidence>
<evidence type="ECO:0000313" key="2">
    <source>
        <dbReference type="EMBL" id="KAK0753103.1"/>
    </source>
</evidence>
<dbReference type="Gene3D" id="2.130.10.10">
    <property type="entry name" value="YVTN repeat-like/Quinoprotein amine dehydrogenase"/>
    <property type="match status" value="1"/>
</dbReference>
<dbReference type="InterPro" id="IPR051959">
    <property type="entry name" value="PAK1-Kinase_Regulator"/>
</dbReference>
<evidence type="ECO:0000313" key="3">
    <source>
        <dbReference type="Proteomes" id="UP001172155"/>
    </source>
</evidence>